<feature type="transmembrane region" description="Helical" evidence="1">
    <location>
        <begin position="157"/>
        <end position="179"/>
    </location>
</feature>
<evidence type="ECO:0000313" key="2">
    <source>
        <dbReference type="EMBL" id="TFI58338.1"/>
    </source>
</evidence>
<dbReference type="RefSeq" id="WP_135086354.1">
    <property type="nucleotide sequence ID" value="NZ_SPDV01000017.1"/>
</dbReference>
<reference evidence="2 3" key="1">
    <citation type="submission" date="2019-03" db="EMBL/GenBank/DDBJ databases">
        <title>Genome sequence of Sphingomonas sp. 17J27-24.</title>
        <authorList>
            <person name="Kim M."/>
            <person name="Maeng S."/>
            <person name="Sathiyaraj S."/>
        </authorList>
    </citation>
    <scope>NUCLEOTIDE SEQUENCE [LARGE SCALE GENOMIC DNA]</scope>
    <source>
        <strain evidence="2 3">17J27-24</strain>
    </source>
</reference>
<feature type="transmembrane region" description="Helical" evidence="1">
    <location>
        <begin position="269"/>
        <end position="290"/>
    </location>
</feature>
<keyword evidence="1" id="KW-0812">Transmembrane</keyword>
<evidence type="ECO:0000313" key="3">
    <source>
        <dbReference type="Proteomes" id="UP000298213"/>
    </source>
</evidence>
<feature type="transmembrane region" description="Helical" evidence="1">
    <location>
        <begin position="63"/>
        <end position="83"/>
    </location>
</feature>
<keyword evidence="3" id="KW-1185">Reference proteome</keyword>
<organism evidence="2 3">
    <name type="scientific">Sphingomonas parva</name>
    <dbReference type="NCBI Taxonomy" id="2555898"/>
    <lineage>
        <taxon>Bacteria</taxon>
        <taxon>Pseudomonadati</taxon>
        <taxon>Pseudomonadota</taxon>
        <taxon>Alphaproteobacteria</taxon>
        <taxon>Sphingomonadales</taxon>
        <taxon>Sphingomonadaceae</taxon>
        <taxon>Sphingomonas</taxon>
    </lineage>
</organism>
<dbReference type="EMBL" id="SPDV01000017">
    <property type="protein sequence ID" value="TFI58338.1"/>
    <property type="molecule type" value="Genomic_DNA"/>
</dbReference>
<dbReference type="Proteomes" id="UP000298213">
    <property type="component" value="Unassembled WGS sequence"/>
</dbReference>
<comment type="caution">
    <text evidence="2">The sequence shown here is derived from an EMBL/GenBank/DDBJ whole genome shotgun (WGS) entry which is preliminary data.</text>
</comment>
<keyword evidence="1" id="KW-1133">Transmembrane helix</keyword>
<feature type="transmembrane region" description="Helical" evidence="1">
    <location>
        <begin position="209"/>
        <end position="228"/>
    </location>
</feature>
<sequence>MAQGVSRRPPSRFLLLVLAAALPLLLAVVLLQLIAPAAPQVGPADLAALAPVKVRPYLPGALAYAALILVHLLACATAITLAALTLRVGPRGRAFALTGLLMTLGLAIAILLLRATSDSGFAALRVSYGGIRDLLAASGAAGELVLPMAGPLTPLALSAYAATVAGIAAVSLTAAAAASQVWNLYGPQRLSEEDAEARLCLVNARIRRCAYALSLVLVTSTVSASHFFGLPARALARVNLDKPLIPPASPALLEATQARLAEMASELTFFWAAVYTLTLIAAVGIPLLLVQKQAHEFLEALRPPERALETRRRLSEAGALSGGGEQAKMLLAFVAPLLSAPVTNLLQAATG</sequence>
<dbReference type="AlphaFoldDB" id="A0A4Y8ZQP3"/>
<keyword evidence="1" id="KW-0472">Membrane</keyword>
<accession>A0A4Y8ZQP3</accession>
<protein>
    <submittedName>
        <fullName evidence="2">Uncharacterized protein</fullName>
    </submittedName>
</protein>
<evidence type="ECO:0000256" key="1">
    <source>
        <dbReference type="SAM" id="Phobius"/>
    </source>
</evidence>
<proteinExistence type="predicted"/>
<name>A0A4Y8ZQP3_9SPHN</name>
<feature type="transmembrane region" description="Helical" evidence="1">
    <location>
        <begin position="95"/>
        <end position="115"/>
    </location>
</feature>
<gene>
    <name evidence="2" type="ORF">E2493_10140</name>
</gene>